<dbReference type="Pfam" id="PF00078">
    <property type="entry name" value="RVT_1"/>
    <property type="match status" value="1"/>
</dbReference>
<sequence length="227" mass="25323">MVGVTGTALSWFKSYLTDRYQFVSSSFTRVRYGIPQGSILGPLLFTLYMLPLGKVIRKHDINFHCYADDTQLFISAKPDDKVRIKEVKVCVKDVKLLMWHNFLLLNSDKTEVLPLGPKATRNKLSDLMLNLADFSVTPGSAAKKNLGVIIDSDLAFDKHISNVTRTAFLHLCNIAKLRNALSLHDAETFVHAFITSGLDYCNELLSGCSCSNLNKLQLVQNAAVRVL</sequence>
<accession>A0A8B9R776</accession>
<reference evidence="2" key="1">
    <citation type="submission" date="2025-08" db="UniProtKB">
        <authorList>
            <consortium name="Ensembl"/>
        </authorList>
    </citation>
    <scope>IDENTIFICATION</scope>
</reference>
<dbReference type="Ensembl" id="ENSAMXT00005025587.1">
    <property type="protein sequence ID" value="ENSAMXP00005023161.1"/>
    <property type="gene ID" value="ENSAMXG00005011923.1"/>
</dbReference>
<organism evidence="2 3">
    <name type="scientific">Astyanax mexicanus</name>
    <name type="common">Blind cave fish</name>
    <name type="synonym">Astyanax fasciatus mexicanus</name>
    <dbReference type="NCBI Taxonomy" id="7994"/>
    <lineage>
        <taxon>Eukaryota</taxon>
        <taxon>Metazoa</taxon>
        <taxon>Chordata</taxon>
        <taxon>Craniata</taxon>
        <taxon>Vertebrata</taxon>
        <taxon>Euteleostomi</taxon>
        <taxon>Actinopterygii</taxon>
        <taxon>Neopterygii</taxon>
        <taxon>Teleostei</taxon>
        <taxon>Ostariophysi</taxon>
        <taxon>Characiformes</taxon>
        <taxon>Characoidei</taxon>
        <taxon>Acestrorhamphidae</taxon>
        <taxon>Acestrorhamphinae</taxon>
        <taxon>Astyanax</taxon>
    </lineage>
</organism>
<dbReference type="AlphaFoldDB" id="A0A8B9R776"/>
<dbReference type="InterPro" id="IPR043502">
    <property type="entry name" value="DNA/RNA_pol_sf"/>
</dbReference>
<evidence type="ECO:0000313" key="2">
    <source>
        <dbReference type="Ensembl" id="ENSAMXP00005023161.1"/>
    </source>
</evidence>
<evidence type="ECO:0000259" key="1">
    <source>
        <dbReference type="PROSITE" id="PS50878"/>
    </source>
</evidence>
<dbReference type="Proteomes" id="UP000694621">
    <property type="component" value="Unplaced"/>
</dbReference>
<dbReference type="SUPFAM" id="SSF56672">
    <property type="entry name" value="DNA/RNA polymerases"/>
    <property type="match status" value="1"/>
</dbReference>
<evidence type="ECO:0000313" key="3">
    <source>
        <dbReference type="Proteomes" id="UP000694621"/>
    </source>
</evidence>
<dbReference type="PROSITE" id="PS50878">
    <property type="entry name" value="RT_POL"/>
    <property type="match status" value="1"/>
</dbReference>
<name>A0A8B9R776_ASTMX</name>
<protein>
    <recommendedName>
        <fullName evidence="1">Reverse transcriptase domain-containing protein</fullName>
    </recommendedName>
</protein>
<dbReference type="InterPro" id="IPR000477">
    <property type="entry name" value="RT_dom"/>
</dbReference>
<dbReference type="PANTHER" id="PTHR33332">
    <property type="entry name" value="REVERSE TRANSCRIPTASE DOMAIN-CONTAINING PROTEIN"/>
    <property type="match status" value="1"/>
</dbReference>
<proteinExistence type="predicted"/>
<feature type="domain" description="Reverse transcriptase" evidence="1">
    <location>
        <begin position="1"/>
        <end position="150"/>
    </location>
</feature>